<name>A0ABU8WML9_9BURK</name>
<evidence type="ECO:0000256" key="4">
    <source>
        <dbReference type="SAM" id="MobiDB-lite"/>
    </source>
</evidence>
<keyword evidence="3" id="KW-0583">PHB biosynthesis</keyword>
<keyword evidence="6" id="KW-1185">Reference proteome</keyword>
<evidence type="ECO:0000256" key="2">
    <source>
        <dbReference type="ARBA" id="ARBA00019066"/>
    </source>
</evidence>
<feature type="region of interest" description="Disordered" evidence="4">
    <location>
        <begin position="295"/>
        <end position="338"/>
    </location>
</feature>
<accession>A0ABU8WML9</accession>
<comment type="caution">
    <text evidence="5">The sequence shown here is derived from an EMBL/GenBank/DDBJ whole genome shotgun (WGS) entry which is preliminary data.</text>
</comment>
<organism evidence="5 6">
    <name type="scientific">Variovorax rhizosphaerae</name>
    <dbReference type="NCBI Taxonomy" id="1836200"/>
    <lineage>
        <taxon>Bacteria</taxon>
        <taxon>Pseudomonadati</taxon>
        <taxon>Pseudomonadota</taxon>
        <taxon>Betaproteobacteria</taxon>
        <taxon>Burkholderiales</taxon>
        <taxon>Comamonadaceae</taxon>
        <taxon>Variovorax</taxon>
    </lineage>
</organism>
<sequence>MTVDTANAPRNETGQLFEWWRDQIANLAGLAKPNGSVAADAATDGLLFPVGQVAQALQLTQQLIGPLYQGYFQALLANPNPGEAFISLQDMLRRQMQGVSDALSAMAPGLGTAKTLLTDGVGLIGAPMEMFNHALAPLSLNLERAYGGLADAFGLAPSRELQGAARELAAASLGKQQAQAQYMSIVVAALAKGNDMLLKDLRSMGERGESVDSLLKLVRLWARALDQAMHGAMQGPDALAASAELVRARARTRQQKQRIVAIASEALNIPTRAEVDDAYREIQELKRQVRRLRKPLPATVDASASAELAPPKPKPAAKRTRSLPAAAKRITTSKGKKA</sequence>
<dbReference type="EMBL" id="JBBKZT010000008">
    <property type="protein sequence ID" value="MEJ8848775.1"/>
    <property type="molecule type" value="Genomic_DNA"/>
</dbReference>
<gene>
    <name evidence="5" type="ORF">WKW82_19105</name>
</gene>
<evidence type="ECO:0000313" key="5">
    <source>
        <dbReference type="EMBL" id="MEJ8848775.1"/>
    </source>
</evidence>
<comment type="pathway">
    <text evidence="1">Biopolymer metabolism; poly-(R)-3-hydroxybutanoate biosynthesis.</text>
</comment>
<protein>
    <recommendedName>
        <fullName evidence="2">Poly(3-hydroxyalkanoate) polymerase subunit PhaE</fullName>
    </recommendedName>
</protein>
<evidence type="ECO:0000256" key="3">
    <source>
        <dbReference type="ARBA" id="ARBA00022752"/>
    </source>
</evidence>
<dbReference type="Proteomes" id="UP001385892">
    <property type="component" value="Unassembled WGS sequence"/>
</dbReference>
<dbReference type="Pfam" id="PF09712">
    <property type="entry name" value="PHA_synth_III_E"/>
    <property type="match status" value="1"/>
</dbReference>
<dbReference type="InterPro" id="IPR010123">
    <property type="entry name" value="PHA_synth_III_E"/>
</dbReference>
<evidence type="ECO:0000313" key="6">
    <source>
        <dbReference type="Proteomes" id="UP001385892"/>
    </source>
</evidence>
<proteinExistence type="predicted"/>
<reference evidence="5 6" key="1">
    <citation type="submission" date="2024-03" db="EMBL/GenBank/DDBJ databases">
        <title>Novel species of the genus Variovorax.</title>
        <authorList>
            <person name="Liu Q."/>
            <person name="Xin Y.-H."/>
        </authorList>
    </citation>
    <scope>NUCLEOTIDE SEQUENCE [LARGE SCALE GENOMIC DNA]</scope>
    <source>
        <strain evidence="5 6">KACC 18900</strain>
    </source>
</reference>
<dbReference type="RefSeq" id="WP_340343895.1">
    <property type="nucleotide sequence ID" value="NZ_JBBKZT010000008.1"/>
</dbReference>
<evidence type="ECO:0000256" key="1">
    <source>
        <dbReference type="ARBA" id="ARBA00004683"/>
    </source>
</evidence>